<feature type="transmembrane region" description="Helical" evidence="11">
    <location>
        <begin position="314"/>
        <end position="338"/>
    </location>
</feature>
<reference evidence="12" key="1">
    <citation type="journal article" date="2011" name="PLoS Biol.">
        <title>Gene gain and loss during evolution of obligate parasitism in the white rust pathogen of Arabidopsis thaliana.</title>
        <authorList>
            <person name="Kemen E."/>
            <person name="Gardiner A."/>
            <person name="Schultz-Larsen T."/>
            <person name="Kemen A.C."/>
            <person name="Balmuth A.L."/>
            <person name="Robert-Seilaniantz A."/>
            <person name="Bailey K."/>
            <person name="Holub E."/>
            <person name="Studholme D.J."/>
            <person name="Maclean D."/>
            <person name="Jones J.D."/>
        </authorList>
    </citation>
    <scope>NUCLEOTIDE SEQUENCE</scope>
</reference>
<evidence type="ECO:0000256" key="7">
    <source>
        <dbReference type="ARBA" id="ARBA00022989"/>
    </source>
</evidence>
<dbReference type="GO" id="GO:0006629">
    <property type="term" value="P:lipid metabolic process"/>
    <property type="evidence" value="ECO:0007669"/>
    <property type="project" value="UniProtKB-KW"/>
</dbReference>
<evidence type="ECO:0000256" key="1">
    <source>
        <dbReference type="ARBA" id="ARBA00004477"/>
    </source>
</evidence>
<feature type="transmembrane region" description="Helical" evidence="11">
    <location>
        <begin position="242"/>
        <end position="264"/>
    </location>
</feature>
<reference evidence="12" key="2">
    <citation type="submission" date="2011-02" db="EMBL/GenBank/DDBJ databases">
        <authorList>
            <person name="MacLean D."/>
        </authorList>
    </citation>
    <scope>NUCLEOTIDE SEQUENCE</scope>
</reference>
<dbReference type="HOGENOM" id="CLU_020658_0_0_1"/>
<keyword evidence="3" id="KW-0444">Lipid biosynthesis</keyword>
<protein>
    <submittedName>
        <fullName evidence="12">Diacylglycerol Oacyltransferase putative</fullName>
    </submittedName>
</protein>
<feature type="transmembrane region" description="Helical" evidence="11">
    <location>
        <begin position="475"/>
        <end position="493"/>
    </location>
</feature>
<evidence type="ECO:0000256" key="9">
    <source>
        <dbReference type="ARBA" id="ARBA00023136"/>
    </source>
</evidence>
<evidence type="ECO:0000256" key="4">
    <source>
        <dbReference type="ARBA" id="ARBA00022679"/>
    </source>
</evidence>
<accession>F0WHD9</accession>
<feature type="transmembrane region" description="Helical" evidence="11">
    <location>
        <begin position="285"/>
        <end position="308"/>
    </location>
</feature>
<evidence type="ECO:0000256" key="8">
    <source>
        <dbReference type="ARBA" id="ARBA00023098"/>
    </source>
</evidence>
<feature type="transmembrane region" description="Helical" evidence="11">
    <location>
        <begin position="91"/>
        <end position="110"/>
    </location>
</feature>
<evidence type="ECO:0000256" key="6">
    <source>
        <dbReference type="ARBA" id="ARBA00022824"/>
    </source>
</evidence>
<evidence type="ECO:0000256" key="5">
    <source>
        <dbReference type="ARBA" id="ARBA00022692"/>
    </source>
</evidence>
<dbReference type="InterPro" id="IPR007130">
    <property type="entry name" value="DAGAT"/>
</dbReference>
<feature type="transmembrane region" description="Helical" evidence="11">
    <location>
        <begin position="44"/>
        <end position="64"/>
    </location>
</feature>
<feature type="transmembrane region" description="Helical" evidence="11">
    <location>
        <begin position="406"/>
        <end position="426"/>
    </location>
</feature>
<dbReference type="Pfam" id="PF03982">
    <property type="entry name" value="DAGAT"/>
    <property type="match status" value="1"/>
</dbReference>
<feature type="transmembrane region" description="Helical" evidence="11">
    <location>
        <begin position="182"/>
        <end position="201"/>
    </location>
</feature>
<dbReference type="PANTHER" id="PTHR12317">
    <property type="entry name" value="DIACYLGLYCEROL O-ACYLTRANSFERASE"/>
    <property type="match status" value="1"/>
</dbReference>
<feature type="transmembrane region" description="Helical" evidence="11">
    <location>
        <begin position="447"/>
        <end position="469"/>
    </location>
</feature>
<evidence type="ECO:0000256" key="11">
    <source>
        <dbReference type="SAM" id="Phobius"/>
    </source>
</evidence>
<keyword evidence="8" id="KW-0443">Lipid metabolism</keyword>
<keyword evidence="5 11" id="KW-0812">Transmembrane</keyword>
<keyword evidence="9 11" id="KW-0472">Membrane</keyword>
<feature type="transmembrane region" description="Helical" evidence="11">
    <location>
        <begin position="371"/>
        <end position="394"/>
    </location>
</feature>
<proteinExistence type="inferred from homology"/>
<keyword evidence="7 11" id="KW-1133">Transmembrane helix</keyword>
<organism evidence="12">
    <name type="scientific">Albugo laibachii Nc14</name>
    <dbReference type="NCBI Taxonomy" id="890382"/>
    <lineage>
        <taxon>Eukaryota</taxon>
        <taxon>Sar</taxon>
        <taxon>Stramenopiles</taxon>
        <taxon>Oomycota</taxon>
        <taxon>Peronosporomycetes</taxon>
        <taxon>Albuginales</taxon>
        <taxon>Albuginaceae</taxon>
        <taxon>Albugo</taxon>
    </lineage>
</organism>
<evidence type="ECO:0000256" key="10">
    <source>
        <dbReference type="ARBA" id="ARBA00023315"/>
    </source>
</evidence>
<dbReference type="GO" id="GO:0005789">
    <property type="term" value="C:endoplasmic reticulum membrane"/>
    <property type="evidence" value="ECO:0007669"/>
    <property type="project" value="UniProtKB-SubCell"/>
</dbReference>
<dbReference type="AlphaFoldDB" id="F0WHD9"/>
<evidence type="ECO:0000256" key="3">
    <source>
        <dbReference type="ARBA" id="ARBA00022516"/>
    </source>
</evidence>
<name>F0WHD9_9STRA</name>
<evidence type="ECO:0000256" key="2">
    <source>
        <dbReference type="ARBA" id="ARBA00005420"/>
    </source>
</evidence>
<keyword evidence="4 12" id="KW-0808">Transferase</keyword>
<dbReference type="EMBL" id="FR824145">
    <property type="protein sequence ID" value="CCA20658.1"/>
    <property type="molecule type" value="Genomic_DNA"/>
</dbReference>
<comment type="subcellular location">
    <subcellularLocation>
        <location evidence="1">Endoplasmic reticulum membrane</location>
        <topology evidence="1">Multi-pass membrane protein</topology>
    </subcellularLocation>
</comment>
<keyword evidence="10 12" id="KW-0012">Acyltransferase</keyword>
<dbReference type="GO" id="GO:0008374">
    <property type="term" value="F:O-acyltransferase activity"/>
    <property type="evidence" value="ECO:0007669"/>
    <property type="project" value="InterPro"/>
</dbReference>
<gene>
    <name evidence="12" type="primary">AlNc14C100G6002</name>
    <name evidence="12" type="ORF">ALNC14_068010</name>
</gene>
<dbReference type="CDD" id="cd07987">
    <property type="entry name" value="LPLAT_MGAT-like"/>
    <property type="match status" value="1"/>
</dbReference>
<keyword evidence="6" id="KW-0256">Endoplasmic reticulum</keyword>
<dbReference type="PANTHER" id="PTHR12317:SF34">
    <property type="entry name" value="ACYLTRANSFERASE"/>
    <property type="match status" value="1"/>
</dbReference>
<evidence type="ECO:0000313" key="12">
    <source>
        <dbReference type="EMBL" id="CCA20658.1"/>
    </source>
</evidence>
<comment type="similarity">
    <text evidence="2">Belongs to the diacylglycerol acyltransferase family.</text>
</comment>
<sequence>MVVISFVAFSMFVISEISYPLHHIVSFFHLKFANHWKHDQLHVLMLWITGVLVPGTLILAPRYYQTQIWRILSRSGNQKQIMSKGGNDTSFLAYLCTACVGYLAFLLGILMCASQRISGFCSNTAEVCFTWCSVGNRTPLAVVGFFVEMMLLSSFLSLEGTRVDSKSNTSPINQDKRCVLRLNNYINMLLIAGALLLAYGAEYANYLLRLRNEEQVYAEMSDGPSVSLHSAFYVSSSVGTGVGTLVLSITALFSTYGLGGILSAKDGWRFYQPLMGGAKFVCFQVISWTCFGLGILLQGVYLASILALQLERVVGTMLIAALLFAIAELLMMVSLFLFKGSSAASQNNDRESKVVYSTYNKRLHEIAEDSLGALALGVIVNLQWIPGVLVFLGLTTFTRISTVQVFLHTSEFMIIQSMLLGGRIASISMKKVFRSHQTASRTRLAGVVLLWLPFLLTQSIPAIVTLYHFHYDSEVITFKIFTTVLMYLYQITYREDAATSGRREKISWTKSTNWFIEICARYFKSNIIQTKALSSREQYIFAMHPHGVMALSAAWLPFTEKWRSIFPNIRTRLLTAGVLHSVMFTKDVIQWFGGREVSSDAFIQTLNQKENVLIVPGGQAEMLCQPFGEKIIQIYTRHQGFIRIALQKGVSLVPILSFQESEMLSNIRVTRMQRWFVTNFAFPFPFFPFGRFLLPIPRNVSATFAVGAPIPVQQCDHPTRNDIQRVSDEYYQSISELFESHKVAAGCGDYRIAFV</sequence>
<feature type="transmembrane region" description="Helical" evidence="11">
    <location>
        <begin position="140"/>
        <end position="161"/>
    </location>
</feature>